<evidence type="ECO:0000313" key="2">
    <source>
        <dbReference type="EMBL" id="BAT94293.1"/>
    </source>
</evidence>
<accession>A0A0S3SNA4</accession>
<evidence type="ECO:0000256" key="1">
    <source>
        <dbReference type="SAM" id="MobiDB-lite"/>
    </source>
</evidence>
<organism evidence="2 3">
    <name type="scientific">Vigna angularis var. angularis</name>
    <dbReference type="NCBI Taxonomy" id="157739"/>
    <lineage>
        <taxon>Eukaryota</taxon>
        <taxon>Viridiplantae</taxon>
        <taxon>Streptophyta</taxon>
        <taxon>Embryophyta</taxon>
        <taxon>Tracheophyta</taxon>
        <taxon>Spermatophyta</taxon>
        <taxon>Magnoliopsida</taxon>
        <taxon>eudicotyledons</taxon>
        <taxon>Gunneridae</taxon>
        <taxon>Pentapetalae</taxon>
        <taxon>rosids</taxon>
        <taxon>fabids</taxon>
        <taxon>Fabales</taxon>
        <taxon>Fabaceae</taxon>
        <taxon>Papilionoideae</taxon>
        <taxon>50 kb inversion clade</taxon>
        <taxon>NPAAA clade</taxon>
        <taxon>indigoferoid/millettioid clade</taxon>
        <taxon>Phaseoleae</taxon>
        <taxon>Vigna</taxon>
    </lineage>
</organism>
<dbReference type="AlphaFoldDB" id="A0A0S3SNA4"/>
<name>A0A0S3SNA4_PHAAN</name>
<sequence>MCFCWGDNESEVHNHDVGMFDCEDKLLCEDHSAGSEPILNMDPSFLDNTVSSDHNQLAQSSPQVQLDSSE</sequence>
<feature type="non-terminal residue" evidence="2">
    <location>
        <position position="70"/>
    </location>
</feature>
<feature type="region of interest" description="Disordered" evidence="1">
    <location>
        <begin position="44"/>
        <end position="70"/>
    </location>
</feature>
<proteinExistence type="predicted"/>
<gene>
    <name evidence="2" type="primary">Vigan.08G087800</name>
    <name evidence="2" type="ORF">VIGAN_08087800</name>
</gene>
<evidence type="ECO:0000313" key="3">
    <source>
        <dbReference type="Proteomes" id="UP000291084"/>
    </source>
</evidence>
<keyword evidence="3" id="KW-1185">Reference proteome</keyword>
<feature type="compositionally biased region" description="Polar residues" evidence="1">
    <location>
        <begin position="46"/>
        <end position="70"/>
    </location>
</feature>
<reference evidence="2 3" key="1">
    <citation type="journal article" date="2015" name="Sci. Rep.">
        <title>The power of single molecule real-time sequencing technology in the de novo assembly of a eukaryotic genome.</title>
        <authorList>
            <person name="Sakai H."/>
            <person name="Naito K."/>
            <person name="Ogiso-Tanaka E."/>
            <person name="Takahashi Y."/>
            <person name="Iseki K."/>
            <person name="Muto C."/>
            <person name="Satou K."/>
            <person name="Teruya K."/>
            <person name="Shiroma A."/>
            <person name="Shimoji M."/>
            <person name="Hirano T."/>
            <person name="Itoh T."/>
            <person name="Kaga A."/>
            <person name="Tomooka N."/>
        </authorList>
    </citation>
    <scope>NUCLEOTIDE SEQUENCE [LARGE SCALE GENOMIC DNA]</scope>
    <source>
        <strain evidence="3">cv. Shumari</strain>
    </source>
</reference>
<dbReference type="EMBL" id="AP015041">
    <property type="protein sequence ID" value="BAT94293.1"/>
    <property type="molecule type" value="Genomic_DNA"/>
</dbReference>
<dbReference type="Proteomes" id="UP000291084">
    <property type="component" value="Chromosome 8"/>
</dbReference>
<protein>
    <submittedName>
        <fullName evidence="2">Uncharacterized protein</fullName>
    </submittedName>
</protein>